<sequence>MQIFQREEIALALQERQEKGGGSVGRLRRLEKMLPGIVYGCHQEPLSFKV</sequence>
<dbReference type="InterPro" id="IPR029751">
    <property type="entry name" value="Ribosomal_L25_dom"/>
</dbReference>
<protein>
    <recommendedName>
        <fullName evidence="3">Large ribosomal subunit protein bL25 L25 domain-containing protein</fullName>
    </recommendedName>
</protein>
<gene>
    <name evidence="4" type="ORF">METZ01_LOCUS375059</name>
</gene>
<dbReference type="Pfam" id="PF01386">
    <property type="entry name" value="Ribosomal_L25p"/>
    <property type="match status" value="1"/>
</dbReference>
<proteinExistence type="predicted"/>
<reference evidence="4" key="1">
    <citation type="submission" date="2018-05" db="EMBL/GenBank/DDBJ databases">
        <authorList>
            <person name="Lanie J.A."/>
            <person name="Ng W.-L."/>
            <person name="Kazmierczak K.M."/>
            <person name="Andrzejewski T.M."/>
            <person name="Davidsen T.M."/>
            <person name="Wayne K.J."/>
            <person name="Tettelin H."/>
            <person name="Glass J.I."/>
            <person name="Rusch D."/>
            <person name="Podicherti R."/>
            <person name="Tsui H.-C.T."/>
            <person name="Winkler M.E."/>
        </authorList>
    </citation>
    <scope>NUCLEOTIDE SEQUENCE</scope>
</reference>
<evidence type="ECO:0000256" key="2">
    <source>
        <dbReference type="ARBA" id="ARBA00023274"/>
    </source>
</evidence>
<dbReference type="Gene3D" id="2.40.240.10">
    <property type="entry name" value="Ribosomal Protein L25, Chain P"/>
    <property type="match status" value="1"/>
</dbReference>
<dbReference type="GO" id="GO:1990904">
    <property type="term" value="C:ribonucleoprotein complex"/>
    <property type="evidence" value="ECO:0007669"/>
    <property type="project" value="UniProtKB-KW"/>
</dbReference>
<dbReference type="AlphaFoldDB" id="A0A382TKA5"/>
<keyword evidence="2" id="KW-0687">Ribonucleoprotein</keyword>
<dbReference type="EMBL" id="UINC01137082">
    <property type="protein sequence ID" value="SVD22205.1"/>
    <property type="molecule type" value="Genomic_DNA"/>
</dbReference>
<keyword evidence="1" id="KW-0689">Ribosomal protein</keyword>
<dbReference type="GO" id="GO:0006412">
    <property type="term" value="P:translation"/>
    <property type="evidence" value="ECO:0007669"/>
    <property type="project" value="InterPro"/>
</dbReference>
<organism evidence="4">
    <name type="scientific">marine metagenome</name>
    <dbReference type="NCBI Taxonomy" id="408172"/>
    <lineage>
        <taxon>unclassified sequences</taxon>
        <taxon>metagenomes</taxon>
        <taxon>ecological metagenomes</taxon>
    </lineage>
</organism>
<evidence type="ECO:0000313" key="4">
    <source>
        <dbReference type="EMBL" id="SVD22205.1"/>
    </source>
</evidence>
<dbReference type="InterPro" id="IPR020056">
    <property type="entry name" value="Rbsml_bL25/Gln-tRNA_synth_N"/>
</dbReference>
<dbReference type="GO" id="GO:0005840">
    <property type="term" value="C:ribosome"/>
    <property type="evidence" value="ECO:0007669"/>
    <property type="project" value="UniProtKB-KW"/>
</dbReference>
<feature type="domain" description="Large ribosomal subunit protein bL25 L25" evidence="3">
    <location>
        <begin position="11"/>
        <end position="50"/>
    </location>
</feature>
<accession>A0A382TKA5</accession>
<dbReference type="SUPFAM" id="SSF50715">
    <property type="entry name" value="Ribosomal protein L25-like"/>
    <property type="match status" value="1"/>
</dbReference>
<feature type="non-terminal residue" evidence="4">
    <location>
        <position position="50"/>
    </location>
</feature>
<dbReference type="GO" id="GO:0003735">
    <property type="term" value="F:structural constituent of ribosome"/>
    <property type="evidence" value="ECO:0007669"/>
    <property type="project" value="InterPro"/>
</dbReference>
<evidence type="ECO:0000259" key="3">
    <source>
        <dbReference type="Pfam" id="PF01386"/>
    </source>
</evidence>
<dbReference type="InterPro" id="IPR011035">
    <property type="entry name" value="Ribosomal_bL25/Gln-tRNA_synth"/>
</dbReference>
<name>A0A382TKA5_9ZZZZ</name>
<evidence type="ECO:0000256" key="1">
    <source>
        <dbReference type="ARBA" id="ARBA00022980"/>
    </source>
</evidence>